<accession>A0ABP7NB66</accession>
<dbReference type="Proteomes" id="UP001499909">
    <property type="component" value="Unassembled WGS sequence"/>
</dbReference>
<dbReference type="RefSeq" id="WP_345114795.1">
    <property type="nucleotide sequence ID" value="NZ_BAABDH010000041.1"/>
</dbReference>
<dbReference type="EMBL" id="BAABDH010000041">
    <property type="protein sequence ID" value="GAA3941716.1"/>
    <property type="molecule type" value="Genomic_DNA"/>
</dbReference>
<name>A0ABP7NB66_9BACT</name>
<reference evidence="2" key="1">
    <citation type="journal article" date="2019" name="Int. J. Syst. Evol. Microbiol.">
        <title>The Global Catalogue of Microorganisms (GCM) 10K type strain sequencing project: providing services to taxonomists for standard genome sequencing and annotation.</title>
        <authorList>
            <consortium name="The Broad Institute Genomics Platform"/>
            <consortium name="The Broad Institute Genome Sequencing Center for Infectious Disease"/>
            <person name="Wu L."/>
            <person name="Ma J."/>
        </authorList>
    </citation>
    <scope>NUCLEOTIDE SEQUENCE [LARGE SCALE GENOMIC DNA]</scope>
    <source>
        <strain evidence="2">JCM 17214</strain>
    </source>
</reference>
<protein>
    <submittedName>
        <fullName evidence="1">Uncharacterized protein</fullName>
    </submittedName>
</protein>
<sequence>MGIAAEATHLTKPLINRLKLNEAEYVRLRMLHKRWLVGLDDIRQNTPNPLMQRVQTIGLESHFEQQCQRVLTPSQVSELKLNAPHDVIPTQPADNQGGLG</sequence>
<gene>
    <name evidence="1" type="ORF">GCM10022406_27000</name>
</gene>
<organism evidence="1 2">
    <name type="scientific">Hymenobacter algoricola</name>
    <dbReference type="NCBI Taxonomy" id="486267"/>
    <lineage>
        <taxon>Bacteria</taxon>
        <taxon>Pseudomonadati</taxon>
        <taxon>Bacteroidota</taxon>
        <taxon>Cytophagia</taxon>
        <taxon>Cytophagales</taxon>
        <taxon>Hymenobacteraceae</taxon>
        <taxon>Hymenobacter</taxon>
    </lineage>
</organism>
<proteinExistence type="predicted"/>
<evidence type="ECO:0000313" key="2">
    <source>
        <dbReference type="Proteomes" id="UP001499909"/>
    </source>
</evidence>
<keyword evidence="2" id="KW-1185">Reference proteome</keyword>
<evidence type="ECO:0000313" key="1">
    <source>
        <dbReference type="EMBL" id="GAA3941716.1"/>
    </source>
</evidence>
<comment type="caution">
    <text evidence="1">The sequence shown here is derived from an EMBL/GenBank/DDBJ whole genome shotgun (WGS) entry which is preliminary data.</text>
</comment>